<keyword evidence="2" id="KW-1185">Reference proteome</keyword>
<organism evidence="1 2">
    <name type="scientific">Methylobacterium ajmalii</name>
    <dbReference type="NCBI Taxonomy" id="2738439"/>
    <lineage>
        <taxon>Bacteria</taxon>
        <taxon>Pseudomonadati</taxon>
        <taxon>Pseudomonadota</taxon>
        <taxon>Alphaproteobacteria</taxon>
        <taxon>Hyphomicrobiales</taxon>
        <taxon>Methylobacteriaceae</taxon>
        <taxon>Methylobacterium</taxon>
    </lineage>
</organism>
<sequence length="110" mass="11867">MSRAPRRPGERRTVAIARIAEHALGSAPAILARWLPDGRRQGAEWVARNPTRSDARPGSFKVNTVTGRWADFSTGERGGDLVSLAAYLFKTNQVEAASGIAEMLGVSAYD</sequence>
<accession>A0ABV0A7A6</accession>
<dbReference type="RefSeq" id="WP_346013970.1">
    <property type="nucleotide sequence ID" value="NZ_JAQYXP010000012.1"/>
</dbReference>
<evidence type="ECO:0008006" key="3">
    <source>
        <dbReference type="Google" id="ProtNLM"/>
    </source>
</evidence>
<name>A0ABV0A7A6_9HYPH</name>
<dbReference type="Proteomes" id="UP001407347">
    <property type="component" value="Unassembled WGS sequence"/>
</dbReference>
<comment type="caution">
    <text evidence="1">The sequence shown here is derived from an EMBL/GenBank/DDBJ whole genome shotgun (WGS) entry which is preliminary data.</text>
</comment>
<dbReference type="Gene3D" id="3.90.580.10">
    <property type="entry name" value="Zinc finger, CHC2-type domain"/>
    <property type="match status" value="1"/>
</dbReference>
<dbReference type="EMBL" id="JAQYXP010000012">
    <property type="protein sequence ID" value="MEN3239025.1"/>
    <property type="molecule type" value="Genomic_DNA"/>
</dbReference>
<dbReference type="InterPro" id="IPR036977">
    <property type="entry name" value="DNA_primase_Znf_CHC2"/>
</dbReference>
<proteinExistence type="predicted"/>
<evidence type="ECO:0000313" key="1">
    <source>
        <dbReference type="EMBL" id="MEN3239025.1"/>
    </source>
</evidence>
<protein>
    <recommendedName>
        <fullName evidence="3">Zinc finger CHC2-type domain-containing protein</fullName>
    </recommendedName>
</protein>
<dbReference type="SUPFAM" id="SSF57783">
    <property type="entry name" value="Zinc beta-ribbon"/>
    <property type="match status" value="1"/>
</dbReference>
<evidence type="ECO:0000313" key="2">
    <source>
        <dbReference type="Proteomes" id="UP001407347"/>
    </source>
</evidence>
<gene>
    <name evidence="1" type="ORF">PUR29_36930</name>
</gene>
<reference evidence="1 2" key="1">
    <citation type="journal article" date="2023" name="PLoS ONE">
        <title>Complete genome assembly of Hawai'i environmental nontuberculous mycobacteria reveals unexpected co-isolation with methylobacteria.</title>
        <authorList>
            <person name="Hendrix J."/>
            <person name="Epperson L.E."/>
            <person name="Tong E.I."/>
            <person name="Chan Y.L."/>
            <person name="Hasan N.A."/>
            <person name="Dawrs S.N."/>
            <person name="Norton G.J."/>
            <person name="Virdi R."/>
            <person name="Crooks J.L."/>
            <person name="Chan E.D."/>
            <person name="Honda J.R."/>
            <person name="Strong M."/>
        </authorList>
    </citation>
    <scope>NUCLEOTIDE SEQUENCE [LARGE SCALE GENOMIC DNA]</scope>
    <source>
        <strain evidence="1 2">NJH_HI04-1</strain>
    </source>
</reference>